<evidence type="ECO:0000313" key="8">
    <source>
        <dbReference type="Proteomes" id="UP001152888"/>
    </source>
</evidence>
<name>A0A9P0PIR2_ACAOB</name>
<keyword evidence="4 6" id="KW-1133">Transmembrane helix</keyword>
<dbReference type="AlphaFoldDB" id="A0A9P0PIR2"/>
<reference evidence="7" key="1">
    <citation type="submission" date="2022-03" db="EMBL/GenBank/DDBJ databases">
        <authorList>
            <person name="Sayadi A."/>
        </authorList>
    </citation>
    <scope>NUCLEOTIDE SEQUENCE</scope>
</reference>
<comment type="caution">
    <text evidence="7">The sequence shown here is derived from an EMBL/GenBank/DDBJ whole genome shotgun (WGS) entry which is preliminary data.</text>
</comment>
<evidence type="ECO:0000256" key="6">
    <source>
        <dbReference type="SAM" id="Phobius"/>
    </source>
</evidence>
<dbReference type="GO" id="GO:0005886">
    <property type="term" value="C:plasma membrane"/>
    <property type="evidence" value="ECO:0007669"/>
    <property type="project" value="TreeGrafter"/>
</dbReference>
<dbReference type="GO" id="GO:0043266">
    <property type="term" value="P:regulation of potassium ion transport"/>
    <property type="evidence" value="ECO:0007669"/>
    <property type="project" value="TreeGrafter"/>
</dbReference>
<feature type="transmembrane region" description="Helical" evidence="6">
    <location>
        <begin position="141"/>
        <end position="160"/>
    </location>
</feature>
<dbReference type="Proteomes" id="UP001152888">
    <property type="component" value="Unassembled WGS sequence"/>
</dbReference>
<protein>
    <recommendedName>
        <fullName evidence="9">UNC93-like protein</fullName>
    </recommendedName>
</protein>
<proteinExistence type="inferred from homology"/>
<feature type="transmembrane region" description="Helical" evidence="6">
    <location>
        <begin position="77"/>
        <end position="95"/>
    </location>
</feature>
<comment type="subcellular location">
    <subcellularLocation>
        <location evidence="1">Membrane</location>
        <topology evidence="1">Multi-pass membrane protein</topology>
    </subcellularLocation>
</comment>
<dbReference type="PANTHER" id="PTHR19444:SF13">
    <property type="entry name" value="PROTEIN UNC-93 HOMOLOG A"/>
    <property type="match status" value="1"/>
</dbReference>
<evidence type="ECO:0000256" key="1">
    <source>
        <dbReference type="ARBA" id="ARBA00004141"/>
    </source>
</evidence>
<keyword evidence="3 6" id="KW-0812">Transmembrane</keyword>
<evidence type="ECO:0000256" key="4">
    <source>
        <dbReference type="ARBA" id="ARBA00022989"/>
    </source>
</evidence>
<feature type="transmembrane region" description="Helical" evidence="6">
    <location>
        <begin position="166"/>
        <end position="185"/>
    </location>
</feature>
<organism evidence="7 8">
    <name type="scientific">Acanthoscelides obtectus</name>
    <name type="common">Bean weevil</name>
    <name type="synonym">Bruchus obtectus</name>
    <dbReference type="NCBI Taxonomy" id="200917"/>
    <lineage>
        <taxon>Eukaryota</taxon>
        <taxon>Metazoa</taxon>
        <taxon>Ecdysozoa</taxon>
        <taxon>Arthropoda</taxon>
        <taxon>Hexapoda</taxon>
        <taxon>Insecta</taxon>
        <taxon>Pterygota</taxon>
        <taxon>Neoptera</taxon>
        <taxon>Endopterygota</taxon>
        <taxon>Coleoptera</taxon>
        <taxon>Polyphaga</taxon>
        <taxon>Cucujiformia</taxon>
        <taxon>Chrysomeloidea</taxon>
        <taxon>Chrysomelidae</taxon>
        <taxon>Bruchinae</taxon>
        <taxon>Bruchini</taxon>
        <taxon>Acanthoscelides</taxon>
    </lineage>
</organism>
<evidence type="ECO:0000256" key="3">
    <source>
        <dbReference type="ARBA" id="ARBA00022692"/>
    </source>
</evidence>
<comment type="similarity">
    <text evidence="2">Belongs to the unc-93 family.</text>
</comment>
<dbReference type="PANTHER" id="PTHR19444">
    <property type="entry name" value="UNC-93 RELATED"/>
    <property type="match status" value="1"/>
</dbReference>
<dbReference type="InterPro" id="IPR010291">
    <property type="entry name" value="Ion_channel_UNC-93"/>
</dbReference>
<dbReference type="GO" id="GO:0055120">
    <property type="term" value="C:striated muscle dense body"/>
    <property type="evidence" value="ECO:0007669"/>
    <property type="project" value="TreeGrafter"/>
</dbReference>
<feature type="transmembrane region" description="Helical" evidence="6">
    <location>
        <begin position="229"/>
        <end position="247"/>
    </location>
</feature>
<dbReference type="SUPFAM" id="SSF103473">
    <property type="entry name" value="MFS general substrate transporter"/>
    <property type="match status" value="1"/>
</dbReference>
<dbReference type="Gene3D" id="1.20.1250.20">
    <property type="entry name" value="MFS general substrate transporter like domains"/>
    <property type="match status" value="1"/>
</dbReference>
<gene>
    <name evidence="7" type="ORF">ACAOBT_LOCUS16825</name>
</gene>
<dbReference type="EMBL" id="CAKOFQ010006984">
    <property type="protein sequence ID" value="CAH1985694.1"/>
    <property type="molecule type" value="Genomic_DNA"/>
</dbReference>
<dbReference type="InterPro" id="IPR036259">
    <property type="entry name" value="MFS_trans_sf"/>
</dbReference>
<dbReference type="InterPro" id="IPR051951">
    <property type="entry name" value="UNC-93_regulatory"/>
</dbReference>
<accession>A0A9P0PIR2</accession>
<dbReference type="GO" id="GO:0006937">
    <property type="term" value="P:regulation of muscle contraction"/>
    <property type="evidence" value="ECO:0007669"/>
    <property type="project" value="TreeGrafter"/>
</dbReference>
<feature type="transmembrane region" description="Helical" evidence="6">
    <location>
        <begin position="107"/>
        <end position="129"/>
    </location>
</feature>
<evidence type="ECO:0000313" key="7">
    <source>
        <dbReference type="EMBL" id="CAH1985694.1"/>
    </source>
</evidence>
<dbReference type="OrthoDB" id="78663at2759"/>
<dbReference type="GO" id="GO:0015459">
    <property type="term" value="F:potassium channel regulator activity"/>
    <property type="evidence" value="ECO:0007669"/>
    <property type="project" value="TreeGrafter"/>
</dbReference>
<evidence type="ECO:0000256" key="5">
    <source>
        <dbReference type="ARBA" id="ARBA00023136"/>
    </source>
</evidence>
<sequence>MFNNNNSERISFECTLLITLFFSIDRVFLIQIIYLHTNMIVLCSRYDKNRKSEEKKGPSGVKLLAVTLRQLGDLKQLLILPITMFIGAEQAFLAADYTAAFVSCSWSVSMVGFVMVAFGVCDAIASAVAGGIARTLGRPPLVCLALVLHAALIITLLVWRPTADKPVPFFLIAGLWGVCDAMWLVQINSLSGTMFPGKEEAAYSNFRLWESTGSVLTYAISPYLCTESIIYWLLVLLVVGCTGYAAVEWMERDLWYPGRERRKVQIVSKTQRAAHVESSVD</sequence>
<evidence type="ECO:0008006" key="9">
    <source>
        <dbReference type="Google" id="ProtNLM"/>
    </source>
</evidence>
<keyword evidence="8" id="KW-1185">Reference proteome</keyword>
<evidence type="ECO:0000256" key="2">
    <source>
        <dbReference type="ARBA" id="ARBA00009172"/>
    </source>
</evidence>
<dbReference type="Pfam" id="PF05978">
    <property type="entry name" value="UNC-93"/>
    <property type="match status" value="1"/>
</dbReference>
<keyword evidence="5 6" id="KW-0472">Membrane</keyword>